<dbReference type="GO" id="GO:0000731">
    <property type="term" value="P:DNA synthesis involved in DNA repair"/>
    <property type="evidence" value="ECO:0007669"/>
    <property type="project" value="TreeGrafter"/>
</dbReference>
<dbReference type="GO" id="GO:0016887">
    <property type="term" value="F:ATP hydrolysis activity"/>
    <property type="evidence" value="ECO:0007669"/>
    <property type="project" value="InterPro"/>
</dbReference>
<name>A0A5E4ULZ3_9BURK</name>
<dbReference type="Proteomes" id="UP000414233">
    <property type="component" value="Unassembled WGS sequence"/>
</dbReference>
<dbReference type="PIRSF" id="PIRSF029347">
    <property type="entry name" value="RecF"/>
    <property type="match status" value="1"/>
</dbReference>
<dbReference type="InterPro" id="IPR027417">
    <property type="entry name" value="P-loop_NTPase"/>
</dbReference>
<dbReference type="OrthoDB" id="104167at2"/>
<dbReference type="SUPFAM" id="SSF52540">
    <property type="entry name" value="P-loop containing nucleoside triphosphate hydrolases"/>
    <property type="match status" value="1"/>
</dbReference>
<dbReference type="AlphaFoldDB" id="A0A5E4ULZ3"/>
<evidence type="ECO:0000259" key="1">
    <source>
        <dbReference type="Pfam" id="PF13304"/>
    </source>
</evidence>
<evidence type="ECO:0000313" key="3">
    <source>
        <dbReference type="Proteomes" id="UP000414233"/>
    </source>
</evidence>
<reference evidence="2 3" key="1">
    <citation type="submission" date="2019-08" db="EMBL/GenBank/DDBJ databases">
        <authorList>
            <person name="Peeters C."/>
        </authorList>
    </citation>
    <scope>NUCLEOTIDE SEQUENCE [LARGE SCALE GENOMIC DNA]</scope>
    <source>
        <strain evidence="2 3">LMG 30175</strain>
    </source>
</reference>
<sequence>MIISRLKLKNWKNFRDIEVKLGERVFILGPNASGKSNLLDVFRFLRDLAKAEGGGLQKAVADRSGVTKLRCLSARRDPEILIEIDIANSSDGPAAWTYTLGFKSEGKGRQRVMISKETVIKRDENGKEATVLNRPDRYDNVDQERLTQTSLEQINTNMEFREIVQFLSSVTYLHLIPQLLRYPDQVTITKLDEDPFGQALLDRIANTPKRTRDARLAKIEDALRICVPQMRDLKYEEERGKPHLQALYEHWRPDAGWQREDQFSDGTLRLLAIMWMLLDGDTTLLLEEPELSLNEEIVDQIPTLIWKMQRVAKHKRQVFVTTHSRSMLSESGIAPEEILLLEPGTNGTTIPVHSKADVAMIKAGMTPAEVFLPKTRPITKLSQLNLFK</sequence>
<dbReference type="InterPro" id="IPR014555">
    <property type="entry name" value="RecF-like"/>
</dbReference>
<accession>A0A5E4ULZ3</accession>
<evidence type="ECO:0000313" key="2">
    <source>
        <dbReference type="EMBL" id="VVD99874.1"/>
    </source>
</evidence>
<dbReference type="Gene3D" id="3.40.50.300">
    <property type="entry name" value="P-loop containing nucleotide triphosphate hydrolases"/>
    <property type="match status" value="1"/>
</dbReference>
<gene>
    <name evidence="2" type="ORF">PTE30175_01998</name>
</gene>
<protein>
    <submittedName>
        <fullName evidence="2">Chromosome segregation protein SMC</fullName>
    </submittedName>
</protein>
<dbReference type="GO" id="GO:0006302">
    <property type="term" value="P:double-strand break repair"/>
    <property type="evidence" value="ECO:0007669"/>
    <property type="project" value="TreeGrafter"/>
</dbReference>
<feature type="domain" description="ATPase AAA-type core" evidence="1">
    <location>
        <begin position="26"/>
        <end position="324"/>
    </location>
</feature>
<dbReference type="GO" id="GO:0005524">
    <property type="term" value="F:ATP binding"/>
    <property type="evidence" value="ECO:0007669"/>
    <property type="project" value="InterPro"/>
</dbReference>
<dbReference type="InterPro" id="IPR003959">
    <property type="entry name" value="ATPase_AAA_core"/>
</dbReference>
<keyword evidence="3" id="KW-1185">Reference proteome</keyword>
<dbReference type="RefSeq" id="WP_150696911.1">
    <property type="nucleotide sequence ID" value="NZ_CABPRZ010000007.1"/>
</dbReference>
<dbReference type="PANTHER" id="PTHR32182:SF22">
    <property type="entry name" value="ATP-DEPENDENT ENDONUCLEASE, OLD FAMILY-RELATED"/>
    <property type="match status" value="1"/>
</dbReference>
<dbReference type="Pfam" id="PF13304">
    <property type="entry name" value="AAA_21"/>
    <property type="match status" value="1"/>
</dbReference>
<proteinExistence type="predicted"/>
<dbReference type="EMBL" id="CABPRZ010000007">
    <property type="protein sequence ID" value="VVD99874.1"/>
    <property type="molecule type" value="Genomic_DNA"/>
</dbReference>
<organism evidence="2 3">
    <name type="scientific">Pandoraea terrae</name>
    <dbReference type="NCBI Taxonomy" id="1537710"/>
    <lineage>
        <taxon>Bacteria</taxon>
        <taxon>Pseudomonadati</taxon>
        <taxon>Pseudomonadota</taxon>
        <taxon>Betaproteobacteria</taxon>
        <taxon>Burkholderiales</taxon>
        <taxon>Burkholderiaceae</taxon>
        <taxon>Pandoraea</taxon>
    </lineage>
</organism>
<dbReference type="PANTHER" id="PTHR32182">
    <property type="entry name" value="DNA REPLICATION AND REPAIR PROTEIN RECF"/>
    <property type="match status" value="1"/>
</dbReference>